<dbReference type="Proteomes" id="UP001549366">
    <property type="component" value="Unassembled WGS sequence"/>
</dbReference>
<protein>
    <submittedName>
        <fullName evidence="2">Uncharacterized protein</fullName>
    </submittedName>
</protein>
<feature type="transmembrane region" description="Helical" evidence="1">
    <location>
        <begin position="21"/>
        <end position="43"/>
    </location>
</feature>
<accession>A0ABV2SJ49</accession>
<evidence type="ECO:0000256" key="1">
    <source>
        <dbReference type="SAM" id="Phobius"/>
    </source>
</evidence>
<keyword evidence="3" id="KW-1185">Reference proteome</keyword>
<sequence>MKSLHNTKPDRFTSGSEHFSNVFYSWLYGCLLIILILLSPPALSYNVFLQDAAEFRPGSEEHDHILMSATPQSLNVAHVNDSSLGALVNILFNDLRRRLASSEQTNHNPSTYPLAELYPDRERQHVVFMDFYNNFGGVEFEVVTCDRFGNHISFNFAELLNHMRVTNNVSLSSQDNFGVPGLNIFNVLIREDVMGSIVNMLQNHSTQNTATIEVPAFLPVGQPPYFDTRTWTSYVAAFGQGEQQGNLIYSEYPRVFERAPEPRRQGLLVRIRHLSADEMQTHRHRGNMTNRLYNALTGGWNTLSSWLFGSGNSNTADTGVDDTTFESNFDGDIASLQKWLTHQIREVKSWGGQLTTLKH</sequence>
<evidence type="ECO:0000313" key="2">
    <source>
        <dbReference type="EMBL" id="MET4757154.1"/>
    </source>
</evidence>
<keyword evidence="1" id="KW-0472">Membrane</keyword>
<organism evidence="2 3">
    <name type="scientific">Endozoicomonas lisbonensis</name>
    <dbReference type="NCBI Taxonomy" id="3120522"/>
    <lineage>
        <taxon>Bacteria</taxon>
        <taxon>Pseudomonadati</taxon>
        <taxon>Pseudomonadota</taxon>
        <taxon>Gammaproteobacteria</taxon>
        <taxon>Oceanospirillales</taxon>
        <taxon>Endozoicomonadaceae</taxon>
        <taxon>Endozoicomonas</taxon>
    </lineage>
</organism>
<proteinExistence type="predicted"/>
<dbReference type="EMBL" id="JBEWTB010000002">
    <property type="protein sequence ID" value="MET4757154.1"/>
    <property type="molecule type" value="Genomic_DNA"/>
</dbReference>
<keyword evidence="1" id="KW-0812">Transmembrane</keyword>
<reference evidence="2 3" key="1">
    <citation type="submission" date="2024-06" db="EMBL/GenBank/DDBJ databases">
        <title>Genomic Encyclopedia of Type Strains, Phase V (KMG-V): Genome sequencing to study the core and pangenomes of soil and plant-associated prokaryotes.</title>
        <authorList>
            <person name="Whitman W."/>
        </authorList>
    </citation>
    <scope>NUCLEOTIDE SEQUENCE [LARGE SCALE GENOMIC DNA]</scope>
    <source>
        <strain evidence="2 3">NE40</strain>
    </source>
</reference>
<keyword evidence="1" id="KW-1133">Transmembrane helix</keyword>
<comment type="caution">
    <text evidence="2">The sequence shown here is derived from an EMBL/GenBank/DDBJ whole genome shotgun (WGS) entry which is preliminary data.</text>
</comment>
<evidence type="ECO:0000313" key="3">
    <source>
        <dbReference type="Proteomes" id="UP001549366"/>
    </source>
</evidence>
<dbReference type="PROSITE" id="PS51257">
    <property type="entry name" value="PROKAR_LIPOPROTEIN"/>
    <property type="match status" value="1"/>
</dbReference>
<name>A0ABV2SJ49_9GAMM</name>
<gene>
    <name evidence="2" type="ORF">V5J35_002346</name>
</gene>